<gene>
    <name evidence="1" type="ORF">VE26_02130</name>
</gene>
<evidence type="ECO:0000313" key="2">
    <source>
        <dbReference type="Proteomes" id="UP000033649"/>
    </source>
</evidence>
<sequence length="256" mass="27782">MLRPDAVIVCISQQHLNAARQRELSALVSEASPVPARMVRLEGTGPHLGDALDELVAAGHRSILVQPLGLPFSKSLAAWLPGVLAHWRQERQWPDVTLLIGPDQAINDDTIRRIVSAAVAADNAELIAETQKPSLGKPGWNQPPSFRHHLIVCTGPRCHFRGAPNLKLALSEELTRVGLGGECLVATSGCLYPCNQGPLLAAYPRGEWYRLLDREAVARFVETVIGRGNPVPELLVHRVAPLDAPADVTPFKGENE</sequence>
<dbReference type="OrthoDB" id="9800597at2"/>
<organism evidence="1 2">
    <name type="scientific">Devosia chinhatensis</name>
    <dbReference type="NCBI Taxonomy" id="429727"/>
    <lineage>
        <taxon>Bacteria</taxon>
        <taxon>Pseudomonadati</taxon>
        <taxon>Pseudomonadota</taxon>
        <taxon>Alphaproteobacteria</taxon>
        <taxon>Hyphomicrobiales</taxon>
        <taxon>Devosiaceae</taxon>
        <taxon>Devosia</taxon>
    </lineage>
</organism>
<dbReference type="CDD" id="cd02980">
    <property type="entry name" value="TRX_Fd_family"/>
    <property type="match status" value="1"/>
</dbReference>
<dbReference type="InterPro" id="IPR036249">
    <property type="entry name" value="Thioredoxin-like_sf"/>
</dbReference>
<comment type="caution">
    <text evidence="1">The sequence shown here is derived from an EMBL/GenBank/DDBJ whole genome shotgun (WGS) entry which is preliminary data.</text>
</comment>
<keyword evidence="2" id="KW-1185">Reference proteome</keyword>
<reference evidence="1 2" key="1">
    <citation type="submission" date="2015-03" db="EMBL/GenBank/DDBJ databases">
        <authorList>
            <person name="Hassan Y."/>
            <person name="Lepp D."/>
            <person name="Li X.-Z."/>
            <person name="Zhou T."/>
        </authorList>
    </citation>
    <scope>NUCLEOTIDE SEQUENCE [LARGE SCALE GENOMIC DNA]</scope>
    <source>
        <strain evidence="1 2">IPL18</strain>
    </source>
</reference>
<dbReference type="SUPFAM" id="SSF52833">
    <property type="entry name" value="Thioredoxin-like"/>
    <property type="match status" value="1"/>
</dbReference>
<name>A0A0F5FJ53_9HYPH</name>
<dbReference type="RefSeq" id="WP_046103564.1">
    <property type="nucleotide sequence ID" value="NZ_JZEY01000054.1"/>
</dbReference>
<evidence type="ECO:0000313" key="1">
    <source>
        <dbReference type="EMBL" id="KKB08876.1"/>
    </source>
</evidence>
<protein>
    <recommendedName>
        <fullName evidence="3">NADH:ubiquinone oxidoreductase</fullName>
    </recommendedName>
</protein>
<accession>A0A0F5FJ53</accession>
<proteinExistence type="predicted"/>
<dbReference type="EMBL" id="JZEY01000054">
    <property type="protein sequence ID" value="KKB08876.1"/>
    <property type="molecule type" value="Genomic_DNA"/>
</dbReference>
<dbReference type="Gene3D" id="3.40.30.10">
    <property type="entry name" value="Glutaredoxin"/>
    <property type="match status" value="1"/>
</dbReference>
<dbReference type="Proteomes" id="UP000033649">
    <property type="component" value="Unassembled WGS sequence"/>
</dbReference>
<dbReference type="SUPFAM" id="SSF53800">
    <property type="entry name" value="Chelatase"/>
    <property type="match status" value="1"/>
</dbReference>
<dbReference type="STRING" id="429727.VE26_02130"/>
<dbReference type="PATRIC" id="fig|429727.3.peg.449"/>
<evidence type="ECO:0008006" key="3">
    <source>
        <dbReference type="Google" id="ProtNLM"/>
    </source>
</evidence>
<dbReference type="AlphaFoldDB" id="A0A0F5FJ53"/>